<dbReference type="Proteomes" id="UP000003165">
    <property type="component" value="Unassembled WGS sequence"/>
</dbReference>
<protein>
    <submittedName>
        <fullName evidence="1">Uncharacterized protein</fullName>
    </submittedName>
</protein>
<gene>
    <name evidence="1" type="ORF">FuraDRAFT_2412</name>
</gene>
<evidence type="ECO:0000313" key="1">
    <source>
        <dbReference type="EMBL" id="EEG08209.1"/>
    </source>
</evidence>
<reference evidence="1 2" key="1">
    <citation type="submission" date="2009-02" db="EMBL/GenBank/DDBJ databases">
        <title>Sequencing of the draft genome and assembly of Lutiella nitroferrum 2002.</title>
        <authorList>
            <consortium name="US DOE Joint Genome Institute (JGI-PGF)"/>
            <person name="Lucas S."/>
            <person name="Copeland A."/>
            <person name="Lapidus A."/>
            <person name="Glavina del Rio T."/>
            <person name="Tice H."/>
            <person name="Bruce D."/>
            <person name="Goodwin L."/>
            <person name="Pitluck S."/>
            <person name="Larimer F."/>
            <person name="Land M.L."/>
            <person name="Hauser L."/>
            <person name="Coates J.D."/>
        </authorList>
    </citation>
    <scope>NUCLEOTIDE SEQUENCE [LARGE SCALE GENOMIC DNA]</scope>
    <source>
        <strain evidence="1 2">2002</strain>
    </source>
</reference>
<name>B9Z4X7_9NEIS</name>
<dbReference type="RefSeq" id="WP_008954432.1">
    <property type="nucleotide sequence ID" value="NZ_ACIS01000006.1"/>
</dbReference>
<accession>B9Z4X7</accession>
<organism evidence="1 2">
    <name type="scientific">Pseudogulbenkiania ferrooxidans 2002</name>
    <dbReference type="NCBI Taxonomy" id="279714"/>
    <lineage>
        <taxon>Bacteria</taxon>
        <taxon>Pseudomonadati</taxon>
        <taxon>Pseudomonadota</taxon>
        <taxon>Betaproteobacteria</taxon>
        <taxon>Neisseriales</taxon>
        <taxon>Chromobacteriaceae</taxon>
        <taxon>Pseudogulbenkiania</taxon>
    </lineage>
</organism>
<dbReference type="AlphaFoldDB" id="B9Z4X7"/>
<evidence type="ECO:0000313" key="2">
    <source>
        <dbReference type="Proteomes" id="UP000003165"/>
    </source>
</evidence>
<dbReference type="EMBL" id="ACIS01000006">
    <property type="protein sequence ID" value="EEG08209.1"/>
    <property type="molecule type" value="Genomic_DNA"/>
</dbReference>
<keyword evidence="2" id="KW-1185">Reference proteome</keyword>
<comment type="caution">
    <text evidence="1">The sequence shown here is derived from an EMBL/GenBank/DDBJ whole genome shotgun (WGS) entry which is preliminary data.</text>
</comment>
<sequence>MQLNSPIPPCLAKHGITGVRDNLQPGQAVGGLAKELVRLFGAELVEALRCDKPGTASNSASRSKPLPVS</sequence>
<proteinExistence type="predicted"/>